<gene>
    <name evidence="3" type="ORF">G3I53_30385</name>
</gene>
<accession>A0A6G3R3B4</accession>
<feature type="region of interest" description="Disordered" evidence="1">
    <location>
        <begin position="1"/>
        <end position="20"/>
    </location>
</feature>
<reference evidence="3" key="1">
    <citation type="submission" date="2020-01" db="EMBL/GenBank/DDBJ databases">
        <title>Insect and environment-associated Actinomycetes.</title>
        <authorList>
            <person name="Currrie C."/>
            <person name="Chevrette M."/>
            <person name="Carlson C."/>
            <person name="Stubbendieck R."/>
            <person name="Wendt-Pienkowski E."/>
        </authorList>
    </citation>
    <scope>NUCLEOTIDE SEQUENCE</scope>
    <source>
        <strain evidence="3">SID14436</strain>
    </source>
</reference>
<evidence type="ECO:0000313" key="3">
    <source>
        <dbReference type="EMBL" id="NEA90233.1"/>
    </source>
</evidence>
<dbReference type="PANTHER" id="PTHR37809">
    <property type="entry name" value="RIBOSOMAL PROTEIN S12 METHYLTHIOTRANSFERASE ACCESSORY FACTOR YCAO"/>
    <property type="match status" value="1"/>
</dbReference>
<dbReference type="RefSeq" id="WP_164438978.1">
    <property type="nucleotide sequence ID" value="NZ_JAAGMD010000833.1"/>
</dbReference>
<dbReference type="EMBL" id="JAAGMD010000833">
    <property type="protein sequence ID" value="NEA90233.1"/>
    <property type="molecule type" value="Genomic_DNA"/>
</dbReference>
<protein>
    <submittedName>
        <fullName evidence="3">YcaO-like family protein</fullName>
    </submittedName>
</protein>
<name>A0A6G3R3B4_9ACTN</name>
<comment type="caution">
    <text evidence="3">The sequence shown here is derived from an EMBL/GenBank/DDBJ whole genome shotgun (WGS) entry which is preliminary data.</text>
</comment>
<dbReference type="AlphaFoldDB" id="A0A6G3R3B4"/>
<evidence type="ECO:0000259" key="2">
    <source>
        <dbReference type="PROSITE" id="PS51664"/>
    </source>
</evidence>
<organism evidence="3">
    <name type="scientific">Streptomyces sp. SID14436</name>
    <dbReference type="NCBI Taxonomy" id="2706070"/>
    <lineage>
        <taxon>Bacteria</taxon>
        <taxon>Bacillati</taxon>
        <taxon>Actinomycetota</taxon>
        <taxon>Actinomycetes</taxon>
        <taxon>Kitasatosporales</taxon>
        <taxon>Streptomycetaceae</taxon>
        <taxon>Streptomyces</taxon>
    </lineage>
</organism>
<dbReference type="Pfam" id="PF02624">
    <property type="entry name" value="YcaO"/>
    <property type="match status" value="1"/>
</dbReference>
<proteinExistence type="predicted"/>
<dbReference type="Gene3D" id="3.30.1330.230">
    <property type="match status" value="1"/>
</dbReference>
<sequence length="288" mass="30590">PLVDWPATAPGSLFDPGPSGAASGGSAGMALRSALVEIVERDAFTTAWGRRLRLPCWTDPFAAAAGTPDRPTGEALRALWRRAADAGVRTVFARIPTAVDGLCCVVACLLEPERPGALVTVGMKASDRPHDALLGALQEAWQVRAALEATLLDGPVADVPDPLVTEHERIRYMLTARARRAVRDWAGGFVPAPAPMTAAEVTTDGIVTALLADGADPHVVDLTPRLPATVAAMGWRAVKVVPAGYQHLRMDETHEWSWNRSRLASAPERTGCPARLTDHRAAAPHPLP</sequence>
<dbReference type="PROSITE" id="PS51664">
    <property type="entry name" value="YCAO"/>
    <property type="match status" value="1"/>
</dbReference>
<dbReference type="InterPro" id="IPR003776">
    <property type="entry name" value="YcaO-like_dom"/>
</dbReference>
<evidence type="ECO:0000256" key="1">
    <source>
        <dbReference type="SAM" id="MobiDB-lite"/>
    </source>
</evidence>
<feature type="non-terminal residue" evidence="3">
    <location>
        <position position="1"/>
    </location>
</feature>
<feature type="domain" description="YcaO" evidence="2">
    <location>
        <begin position="1"/>
        <end position="288"/>
    </location>
</feature>
<dbReference type="PANTHER" id="PTHR37809:SF1">
    <property type="entry name" value="RIBOSOMAL PROTEIN S12 METHYLTHIOTRANSFERASE ACCESSORY FACTOR YCAO"/>
    <property type="match status" value="1"/>
</dbReference>
<feature type="region of interest" description="Disordered" evidence="1">
    <location>
        <begin position="262"/>
        <end position="288"/>
    </location>
</feature>